<evidence type="ECO:0000313" key="1">
    <source>
        <dbReference type="EMBL" id="SVA58008.1"/>
    </source>
</evidence>
<reference evidence="1" key="1">
    <citation type="submission" date="2018-05" db="EMBL/GenBank/DDBJ databases">
        <authorList>
            <person name="Lanie J.A."/>
            <person name="Ng W.-L."/>
            <person name="Kazmierczak K.M."/>
            <person name="Andrzejewski T.M."/>
            <person name="Davidsen T.M."/>
            <person name="Wayne K.J."/>
            <person name="Tettelin H."/>
            <person name="Glass J.I."/>
            <person name="Rusch D."/>
            <person name="Podicherti R."/>
            <person name="Tsui H.-C.T."/>
            <person name="Winkler M.E."/>
        </authorList>
    </citation>
    <scope>NUCLEOTIDE SEQUENCE</scope>
</reference>
<protein>
    <submittedName>
        <fullName evidence="1">Uncharacterized protein</fullName>
    </submittedName>
</protein>
<feature type="non-terminal residue" evidence="1">
    <location>
        <position position="1"/>
    </location>
</feature>
<sequence>VPTNPPIAGANGPDRKCTMGIIRHSKLTANAIDAAFSITNYVKSLAVP</sequence>
<organism evidence="1">
    <name type="scientific">marine metagenome</name>
    <dbReference type="NCBI Taxonomy" id="408172"/>
    <lineage>
        <taxon>unclassified sequences</taxon>
        <taxon>metagenomes</taxon>
        <taxon>ecological metagenomes</taxon>
    </lineage>
</organism>
<name>A0A381X0D2_9ZZZZ</name>
<accession>A0A381X0D2</accession>
<gene>
    <name evidence="1" type="ORF">METZ01_LOCUS110862</name>
</gene>
<proteinExistence type="predicted"/>
<dbReference type="EMBL" id="UINC01013423">
    <property type="protein sequence ID" value="SVA58008.1"/>
    <property type="molecule type" value="Genomic_DNA"/>
</dbReference>
<dbReference type="AlphaFoldDB" id="A0A381X0D2"/>